<feature type="chain" id="PRO_5006616729" evidence="1">
    <location>
        <begin position="22"/>
        <end position="73"/>
    </location>
</feature>
<dbReference type="Proteomes" id="UP000291084">
    <property type="component" value="Chromosome 1"/>
</dbReference>
<keyword evidence="1" id="KW-0732">Signal</keyword>
<accession>A0A0S3R479</accession>
<gene>
    <name evidence="2" type="primary">Vigan.01G317200</name>
    <name evidence="2" type="ORF">VIGAN_01317200</name>
</gene>
<feature type="signal peptide" evidence="1">
    <location>
        <begin position="1"/>
        <end position="21"/>
    </location>
</feature>
<dbReference type="EMBL" id="AP015034">
    <property type="protein sequence ID" value="BAT75328.1"/>
    <property type="molecule type" value="Genomic_DNA"/>
</dbReference>
<evidence type="ECO:0000313" key="3">
    <source>
        <dbReference type="Proteomes" id="UP000291084"/>
    </source>
</evidence>
<evidence type="ECO:0000256" key="1">
    <source>
        <dbReference type="SAM" id="SignalP"/>
    </source>
</evidence>
<proteinExistence type="predicted"/>
<sequence>MYKSFLSIPLKFVCILGFVEKLVPKVPYWEIILRREALVLIKRLKTLSKPFSTLSMAFSKASNLSCATRMLSS</sequence>
<protein>
    <submittedName>
        <fullName evidence="2">Uncharacterized protein</fullName>
    </submittedName>
</protein>
<keyword evidence="3" id="KW-1185">Reference proteome</keyword>
<evidence type="ECO:0000313" key="2">
    <source>
        <dbReference type="EMBL" id="BAT75328.1"/>
    </source>
</evidence>
<reference evidence="2 3" key="1">
    <citation type="journal article" date="2015" name="Sci. Rep.">
        <title>The power of single molecule real-time sequencing technology in the de novo assembly of a eukaryotic genome.</title>
        <authorList>
            <person name="Sakai H."/>
            <person name="Naito K."/>
            <person name="Ogiso-Tanaka E."/>
            <person name="Takahashi Y."/>
            <person name="Iseki K."/>
            <person name="Muto C."/>
            <person name="Satou K."/>
            <person name="Teruya K."/>
            <person name="Shiroma A."/>
            <person name="Shimoji M."/>
            <person name="Hirano T."/>
            <person name="Itoh T."/>
            <person name="Kaga A."/>
            <person name="Tomooka N."/>
        </authorList>
    </citation>
    <scope>NUCLEOTIDE SEQUENCE [LARGE SCALE GENOMIC DNA]</scope>
    <source>
        <strain evidence="3">cv. Shumari</strain>
    </source>
</reference>
<name>A0A0S3R479_PHAAN</name>
<dbReference type="AlphaFoldDB" id="A0A0S3R479"/>
<organism evidence="2 3">
    <name type="scientific">Vigna angularis var. angularis</name>
    <dbReference type="NCBI Taxonomy" id="157739"/>
    <lineage>
        <taxon>Eukaryota</taxon>
        <taxon>Viridiplantae</taxon>
        <taxon>Streptophyta</taxon>
        <taxon>Embryophyta</taxon>
        <taxon>Tracheophyta</taxon>
        <taxon>Spermatophyta</taxon>
        <taxon>Magnoliopsida</taxon>
        <taxon>eudicotyledons</taxon>
        <taxon>Gunneridae</taxon>
        <taxon>Pentapetalae</taxon>
        <taxon>rosids</taxon>
        <taxon>fabids</taxon>
        <taxon>Fabales</taxon>
        <taxon>Fabaceae</taxon>
        <taxon>Papilionoideae</taxon>
        <taxon>50 kb inversion clade</taxon>
        <taxon>NPAAA clade</taxon>
        <taxon>indigoferoid/millettioid clade</taxon>
        <taxon>Phaseoleae</taxon>
        <taxon>Vigna</taxon>
    </lineage>
</organism>